<keyword evidence="7 9" id="KW-0472">Membrane</keyword>
<sequence>MTWNNHTTITEFLLLGFSRLSLELQLVLFGAILLIYITTLIGNIMAIVIITVDPLLHTPMYWFLKNLSIIEICFTTSVAPKMLRDLLSKDKTISFMGCATQMIFFFTPGQNECLLLAVMAYDRYVAICDPLHYTTVMSWYICIRLMISAWLTSLLMTLAQTTFIFSLSYCGPNQINHFFCDVSPMLDLACEDTSMNKVSIFVDGIIVLLMPFALILFSYVNILSTILRIRSVEGKRRAFSTCSSHLTSVTLFYGTAISVYMVSSSQTRDTDKFCSLLYCIVTPMLNPMIYCLRNQEFKKAFQSFVGKMSNKGL</sequence>
<keyword evidence="3" id="KW-0716">Sensory transduction</keyword>
<proteinExistence type="predicted"/>
<evidence type="ECO:0000259" key="10">
    <source>
        <dbReference type="PROSITE" id="PS50262"/>
    </source>
</evidence>
<dbReference type="PANTHER" id="PTHR26453">
    <property type="entry name" value="OLFACTORY RECEPTOR"/>
    <property type="match status" value="1"/>
</dbReference>
<dbReference type="InterPro" id="IPR017452">
    <property type="entry name" value="GPCR_Rhodpsn_7TM"/>
</dbReference>
<evidence type="ECO:0000256" key="7">
    <source>
        <dbReference type="ARBA" id="ARBA00023136"/>
    </source>
</evidence>
<evidence type="ECO:0000256" key="4">
    <source>
        <dbReference type="ARBA" id="ARBA00022692"/>
    </source>
</evidence>
<evidence type="ECO:0000313" key="12">
    <source>
        <dbReference type="RefSeq" id="XP_033779095.1"/>
    </source>
</evidence>
<gene>
    <name evidence="12" type="primary">LOC117349612</name>
</gene>
<keyword evidence="11" id="KW-1185">Reference proteome</keyword>
<dbReference type="Pfam" id="PF13853">
    <property type="entry name" value="7tm_4"/>
    <property type="match status" value="1"/>
</dbReference>
<feature type="transmembrane region" description="Helical" evidence="9">
    <location>
        <begin position="26"/>
        <end position="50"/>
    </location>
</feature>
<evidence type="ECO:0000256" key="9">
    <source>
        <dbReference type="SAM" id="Phobius"/>
    </source>
</evidence>
<organism evidence="11 12">
    <name type="scientific">Geotrypetes seraphini</name>
    <name type="common">Gaboon caecilian</name>
    <name type="synonym">Caecilia seraphini</name>
    <dbReference type="NCBI Taxonomy" id="260995"/>
    <lineage>
        <taxon>Eukaryota</taxon>
        <taxon>Metazoa</taxon>
        <taxon>Chordata</taxon>
        <taxon>Craniata</taxon>
        <taxon>Vertebrata</taxon>
        <taxon>Euteleostomi</taxon>
        <taxon>Amphibia</taxon>
        <taxon>Gymnophiona</taxon>
        <taxon>Geotrypetes</taxon>
    </lineage>
</organism>
<dbReference type="InterPro" id="IPR000725">
    <property type="entry name" value="Olfact_rcpt"/>
</dbReference>
<dbReference type="FunFam" id="1.20.1070.10:FF:000001">
    <property type="entry name" value="Olfactory receptor"/>
    <property type="match status" value="1"/>
</dbReference>
<comment type="subcellular location">
    <subcellularLocation>
        <location evidence="1">Cell membrane</location>
        <topology evidence="1">Multi-pass membrane protein</topology>
    </subcellularLocation>
</comment>
<dbReference type="Gene3D" id="1.20.1070.10">
    <property type="entry name" value="Rhodopsin 7-helix transmembrane proteins"/>
    <property type="match status" value="1"/>
</dbReference>
<protein>
    <submittedName>
        <fullName evidence="12">Olfactory receptor 10A4-like</fullName>
    </submittedName>
</protein>
<keyword evidence="6 9" id="KW-1133">Transmembrane helix</keyword>
<accession>A0A6P8PDB3</accession>
<dbReference type="PRINTS" id="PR00245">
    <property type="entry name" value="OLFACTORYR"/>
</dbReference>
<dbReference type="GeneID" id="117349612"/>
<dbReference type="AlphaFoldDB" id="A0A6P8PDB3"/>
<evidence type="ECO:0000313" key="11">
    <source>
        <dbReference type="Proteomes" id="UP000515159"/>
    </source>
</evidence>
<feature type="transmembrane region" description="Helical" evidence="9">
    <location>
        <begin position="62"/>
        <end position="83"/>
    </location>
</feature>
<dbReference type="PRINTS" id="PR00237">
    <property type="entry name" value="GPCRRHODOPSN"/>
</dbReference>
<evidence type="ECO:0000256" key="5">
    <source>
        <dbReference type="ARBA" id="ARBA00022725"/>
    </source>
</evidence>
<dbReference type="InterPro" id="IPR000276">
    <property type="entry name" value="GPCR_Rhodpsn"/>
</dbReference>
<evidence type="ECO:0000256" key="8">
    <source>
        <dbReference type="ARBA" id="ARBA00023224"/>
    </source>
</evidence>
<dbReference type="OrthoDB" id="9975554at2759"/>
<dbReference type="KEGG" id="gsh:117349612"/>
<dbReference type="CDD" id="cd15225">
    <property type="entry name" value="7tmA_OR10A-like"/>
    <property type="match status" value="1"/>
</dbReference>
<dbReference type="GO" id="GO:0005886">
    <property type="term" value="C:plasma membrane"/>
    <property type="evidence" value="ECO:0007669"/>
    <property type="project" value="UniProtKB-SubCell"/>
</dbReference>
<dbReference type="RefSeq" id="XP_033779095.1">
    <property type="nucleotide sequence ID" value="XM_033923204.1"/>
</dbReference>
<evidence type="ECO:0000256" key="2">
    <source>
        <dbReference type="ARBA" id="ARBA00022475"/>
    </source>
</evidence>
<keyword evidence="5" id="KW-0552">Olfaction</keyword>
<evidence type="ECO:0000256" key="1">
    <source>
        <dbReference type="ARBA" id="ARBA00004651"/>
    </source>
</evidence>
<feature type="transmembrane region" description="Helical" evidence="9">
    <location>
        <begin position="275"/>
        <end position="292"/>
    </location>
</feature>
<keyword evidence="2" id="KW-1003">Cell membrane</keyword>
<feature type="transmembrane region" description="Helical" evidence="9">
    <location>
        <begin position="205"/>
        <end position="227"/>
    </location>
</feature>
<dbReference type="GO" id="GO:0004984">
    <property type="term" value="F:olfactory receptor activity"/>
    <property type="evidence" value="ECO:0007669"/>
    <property type="project" value="InterPro"/>
</dbReference>
<evidence type="ECO:0000256" key="6">
    <source>
        <dbReference type="ARBA" id="ARBA00022989"/>
    </source>
</evidence>
<feature type="transmembrane region" description="Helical" evidence="9">
    <location>
        <begin position="147"/>
        <end position="169"/>
    </location>
</feature>
<dbReference type="PROSITE" id="PS50262">
    <property type="entry name" value="G_PROTEIN_RECEP_F1_2"/>
    <property type="match status" value="1"/>
</dbReference>
<name>A0A6P8PDB3_GEOSA</name>
<evidence type="ECO:0000256" key="3">
    <source>
        <dbReference type="ARBA" id="ARBA00022606"/>
    </source>
</evidence>
<feature type="domain" description="G-protein coupled receptors family 1 profile" evidence="10">
    <location>
        <begin position="42"/>
        <end position="290"/>
    </location>
</feature>
<dbReference type="InParanoid" id="A0A6P8PDB3"/>
<keyword evidence="8" id="KW-0807">Transducer</keyword>
<dbReference type="Proteomes" id="UP000515159">
    <property type="component" value="Chromosome 16"/>
</dbReference>
<keyword evidence="4 9" id="KW-0812">Transmembrane</keyword>
<feature type="transmembrane region" description="Helical" evidence="9">
    <location>
        <begin position="239"/>
        <end position="263"/>
    </location>
</feature>
<reference evidence="12" key="1">
    <citation type="submission" date="2025-08" db="UniProtKB">
        <authorList>
            <consortium name="RefSeq"/>
        </authorList>
    </citation>
    <scope>IDENTIFICATION</scope>
</reference>
<dbReference type="SUPFAM" id="SSF81321">
    <property type="entry name" value="Family A G protein-coupled receptor-like"/>
    <property type="match status" value="1"/>
</dbReference>
<dbReference type="GO" id="GO:0004930">
    <property type="term" value="F:G protein-coupled receptor activity"/>
    <property type="evidence" value="ECO:0007669"/>
    <property type="project" value="InterPro"/>
</dbReference>